<evidence type="ECO:0000259" key="1">
    <source>
        <dbReference type="Pfam" id="PF13456"/>
    </source>
</evidence>
<dbReference type="InterPro" id="IPR036397">
    <property type="entry name" value="RNaseH_sf"/>
</dbReference>
<dbReference type="Gene3D" id="3.30.420.10">
    <property type="entry name" value="Ribonuclease H-like superfamily/Ribonuclease H"/>
    <property type="match status" value="1"/>
</dbReference>
<name>A0ABQ9KK06_HEVBR</name>
<dbReference type="InterPro" id="IPR002156">
    <property type="entry name" value="RNaseH_domain"/>
</dbReference>
<proteinExistence type="predicted"/>
<dbReference type="InterPro" id="IPR053151">
    <property type="entry name" value="RNase_H-like"/>
</dbReference>
<dbReference type="Pfam" id="PF13456">
    <property type="entry name" value="RVT_3"/>
    <property type="match status" value="1"/>
</dbReference>
<comment type="caution">
    <text evidence="2">The sequence shown here is derived from an EMBL/GenBank/DDBJ whole genome shotgun (WGS) entry which is preliminary data.</text>
</comment>
<accession>A0ABQ9KK06</accession>
<dbReference type="PANTHER" id="PTHR47723">
    <property type="entry name" value="OS05G0353850 PROTEIN"/>
    <property type="match status" value="1"/>
</dbReference>
<dbReference type="SUPFAM" id="SSF53098">
    <property type="entry name" value="Ribonuclease H-like"/>
    <property type="match status" value="1"/>
</dbReference>
<protein>
    <recommendedName>
        <fullName evidence="1">RNase H type-1 domain-containing protein</fullName>
    </recommendedName>
</protein>
<dbReference type="CDD" id="cd06222">
    <property type="entry name" value="RNase_H_like"/>
    <property type="match status" value="1"/>
</dbReference>
<dbReference type="Proteomes" id="UP001174677">
    <property type="component" value="Chromosome 17"/>
</dbReference>
<evidence type="ECO:0000313" key="2">
    <source>
        <dbReference type="EMBL" id="KAJ9140736.1"/>
    </source>
</evidence>
<dbReference type="EMBL" id="JARPOI010000017">
    <property type="protein sequence ID" value="KAJ9140736.1"/>
    <property type="molecule type" value="Genomic_DNA"/>
</dbReference>
<feature type="domain" description="RNase H type-1" evidence="1">
    <location>
        <begin position="109"/>
        <end position="221"/>
    </location>
</feature>
<dbReference type="InterPro" id="IPR012337">
    <property type="entry name" value="RNaseH-like_sf"/>
</dbReference>
<keyword evidence="3" id="KW-1185">Reference proteome</keyword>
<dbReference type="PANTHER" id="PTHR47723:SF19">
    <property type="entry name" value="POLYNUCLEOTIDYL TRANSFERASE, RIBONUCLEASE H-LIKE SUPERFAMILY PROTEIN"/>
    <property type="match status" value="1"/>
</dbReference>
<sequence length="252" mass="28389">MPLLFSIFNSEDCKAILKIRLGGIGREAQRIWRFSKDGRLTVKSAYFILKRLQTSDTLHNRSTSFSLSNVFWKSILKLDVPHKNKNFVWRAANNSLATRENLLRRNCSSSPSSGIDVLVRNSHGVLVDGIAFSMWSLSPLAAEGEAMRQAVILAIAKNYHQAYLETDSLQLAQLFSSQSTPVWELDAISQDIRLILRSYPSISIIFTPRSANACADWIAKNVRCDNLFQVWVSNTPSQFQSQLYKDSSSPSI</sequence>
<gene>
    <name evidence="2" type="ORF">P3X46_031344</name>
</gene>
<reference evidence="2" key="1">
    <citation type="journal article" date="2023" name="Plant Biotechnol. J.">
        <title>Chromosome-level wild Hevea brasiliensis genome provides new tools for genomic-assisted breeding and valuable loci to elevate rubber yield.</title>
        <authorList>
            <person name="Cheng H."/>
            <person name="Song X."/>
            <person name="Hu Y."/>
            <person name="Wu T."/>
            <person name="Yang Q."/>
            <person name="An Z."/>
            <person name="Feng S."/>
            <person name="Deng Z."/>
            <person name="Wu W."/>
            <person name="Zeng X."/>
            <person name="Tu M."/>
            <person name="Wang X."/>
            <person name="Huang H."/>
        </authorList>
    </citation>
    <scope>NUCLEOTIDE SEQUENCE</scope>
    <source>
        <strain evidence="2">MT/VB/25A 57/8</strain>
    </source>
</reference>
<evidence type="ECO:0000313" key="3">
    <source>
        <dbReference type="Proteomes" id="UP001174677"/>
    </source>
</evidence>
<dbReference type="InterPro" id="IPR044730">
    <property type="entry name" value="RNase_H-like_dom_plant"/>
</dbReference>
<organism evidence="2 3">
    <name type="scientific">Hevea brasiliensis</name>
    <name type="common">Para rubber tree</name>
    <name type="synonym">Siphonia brasiliensis</name>
    <dbReference type="NCBI Taxonomy" id="3981"/>
    <lineage>
        <taxon>Eukaryota</taxon>
        <taxon>Viridiplantae</taxon>
        <taxon>Streptophyta</taxon>
        <taxon>Embryophyta</taxon>
        <taxon>Tracheophyta</taxon>
        <taxon>Spermatophyta</taxon>
        <taxon>Magnoliopsida</taxon>
        <taxon>eudicotyledons</taxon>
        <taxon>Gunneridae</taxon>
        <taxon>Pentapetalae</taxon>
        <taxon>rosids</taxon>
        <taxon>fabids</taxon>
        <taxon>Malpighiales</taxon>
        <taxon>Euphorbiaceae</taxon>
        <taxon>Crotonoideae</taxon>
        <taxon>Micrandreae</taxon>
        <taxon>Hevea</taxon>
    </lineage>
</organism>